<dbReference type="PANTHER" id="PTHR21272:SF3">
    <property type="entry name" value="CATABOLIC 3-DEHYDROQUINASE"/>
    <property type="match status" value="1"/>
</dbReference>
<dbReference type="HAMAP" id="MF_00169">
    <property type="entry name" value="AroQ"/>
    <property type="match status" value="1"/>
</dbReference>
<dbReference type="Gene3D" id="3.40.50.9100">
    <property type="entry name" value="Dehydroquinase, class II"/>
    <property type="match status" value="1"/>
</dbReference>
<dbReference type="NCBIfam" id="TIGR01088">
    <property type="entry name" value="aroQ"/>
    <property type="match status" value="1"/>
</dbReference>
<dbReference type="KEGG" id="cch:Cag_0784"/>
<dbReference type="PANTHER" id="PTHR21272">
    <property type="entry name" value="CATABOLIC 3-DEHYDROQUINASE"/>
    <property type="match status" value="1"/>
</dbReference>
<comment type="catalytic activity">
    <reaction evidence="1 8">
        <text>3-dehydroquinate = 3-dehydroshikimate + H2O</text>
        <dbReference type="Rhea" id="RHEA:21096"/>
        <dbReference type="ChEBI" id="CHEBI:15377"/>
        <dbReference type="ChEBI" id="CHEBI:16630"/>
        <dbReference type="ChEBI" id="CHEBI:32364"/>
        <dbReference type="EC" id="4.2.1.10"/>
    </reaction>
</comment>
<feature type="binding site" evidence="8 10">
    <location>
        <position position="104"/>
    </location>
    <ligand>
        <name>substrate</name>
    </ligand>
</feature>
<dbReference type="AlphaFoldDB" id="Q3ASH5"/>
<evidence type="ECO:0000313" key="12">
    <source>
        <dbReference type="EMBL" id="ABB28050.1"/>
    </source>
</evidence>
<feature type="site" description="Transition state stabilizer" evidence="8 11">
    <location>
        <position position="42"/>
    </location>
</feature>
<dbReference type="STRING" id="340177.Cag_0784"/>
<dbReference type="GO" id="GO:0019631">
    <property type="term" value="P:quinate catabolic process"/>
    <property type="evidence" value="ECO:0007669"/>
    <property type="project" value="TreeGrafter"/>
</dbReference>
<dbReference type="EC" id="4.2.1.10" evidence="6 8"/>
<dbReference type="GO" id="GO:0009073">
    <property type="term" value="P:aromatic amino acid family biosynthetic process"/>
    <property type="evidence" value="ECO:0007669"/>
    <property type="project" value="UniProtKB-KW"/>
</dbReference>
<organism evidence="12">
    <name type="scientific">Chlorobium chlorochromatii (strain CaD3)</name>
    <dbReference type="NCBI Taxonomy" id="340177"/>
    <lineage>
        <taxon>Bacteria</taxon>
        <taxon>Pseudomonadati</taxon>
        <taxon>Chlorobiota</taxon>
        <taxon>Chlorobiia</taxon>
        <taxon>Chlorobiales</taxon>
        <taxon>Chlorobiaceae</taxon>
        <taxon>Chlorobium/Pelodictyon group</taxon>
        <taxon>Chlorobium</taxon>
    </lineage>
</organism>
<feature type="binding site" evidence="8 10">
    <location>
        <position position="98"/>
    </location>
    <ligand>
        <name>substrate</name>
    </ligand>
</feature>
<feature type="binding site" evidence="8 10">
    <location>
        <position position="135"/>
    </location>
    <ligand>
        <name>substrate</name>
    </ligand>
</feature>
<feature type="binding site" evidence="8 10">
    <location>
        <begin position="125"/>
        <end position="126"/>
    </location>
    <ligand>
        <name>substrate</name>
    </ligand>
</feature>
<dbReference type="PROSITE" id="PS01029">
    <property type="entry name" value="DEHYDROQUINASE_II"/>
    <property type="match status" value="1"/>
</dbReference>
<comment type="function">
    <text evidence="2 8">Catalyzes a trans-dehydration via an enolate intermediate.</text>
</comment>
<feature type="active site" description="Proton acceptor" evidence="8 9">
    <location>
        <position position="47"/>
    </location>
</feature>
<evidence type="ECO:0000256" key="11">
    <source>
        <dbReference type="PIRSR" id="PIRSR001399-3"/>
    </source>
</evidence>
<accession>Q3ASH5</accession>
<evidence type="ECO:0000256" key="4">
    <source>
        <dbReference type="ARBA" id="ARBA00011037"/>
    </source>
</evidence>
<evidence type="ECO:0000256" key="6">
    <source>
        <dbReference type="ARBA" id="ARBA00012060"/>
    </source>
</evidence>
<keyword evidence="8" id="KW-0057">Aromatic amino acid biosynthesis</keyword>
<sequence>MGASAFSSTAEAPFCVFTPLTTMNNLSLLVMNGPNLSRLGKREPTIYGTRTLDDINHDLATAFPSIRFDFFQSEYEGALLEKLFQTEDEKSCDGVVLNAGAFTHYSIALRDAISAITIPVVEVHLSNVHTREEFRHKSVISAVCVGVISGFGEQSYHLGVHALMALPQLQRRG</sequence>
<dbReference type="GO" id="GO:0008652">
    <property type="term" value="P:amino acid biosynthetic process"/>
    <property type="evidence" value="ECO:0007669"/>
    <property type="project" value="UniProtKB-KW"/>
</dbReference>
<evidence type="ECO:0000256" key="3">
    <source>
        <dbReference type="ARBA" id="ARBA00004902"/>
    </source>
</evidence>
<evidence type="ECO:0000256" key="5">
    <source>
        <dbReference type="ARBA" id="ARBA00011193"/>
    </source>
</evidence>
<dbReference type="InterPro" id="IPR018509">
    <property type="entry name" value="DHquinase_II_CS"/>
</dbReference>
<evidence type="ECO:0000256" key="2">
    <source>
        <dbReference type="ARBA" id="ARBA00003924"/>
    </source>
</evidence>
<dbReference type="GO" id="GO:0003855">
    <property type="term" value="F:3-dehydroquinate dehydratase activity"/>
    <property type="evidence" value="ECO:0007669"/>
    <property type="project" value="UniProtKB-UniRule"/>
</dbReference>
<proteinExistence type="inferred from homology"/>
<feature type="active site" description="Proton donor" evidence="8 9">
    <location>
        <position position="124"/>
    </location>
</feature>
<dbReference type="SUPFAM" id="SSF52304">
    <property type="entry name" value="Type II 3-dehydroquinate dehydratase"/>
    <property type="match status" value="1"/>
</dbReference>
<evidence type="ECO:0000256" key="8">
    <source>
        <dbReference type="HAMAP-Rule" id="MF_00169"/>
    </source>
</evidence>
<keyword evidence="8" id="KW-0028">Amino-acid biosynthesis</keyword>
<gene>
    <name evidence="8" type="primary">aroQ</name>
    <name evidence="12" type="ordered locus">Cag_0784</name>
</gene>
<comment type="similarity">
    <text evidence="4 8">Belongs to the type-II 3-dehydroquinase family.</text>
</comment>
<comment type="pathway">
    <text evidence="3 8">Metabolic intermediate biosynthesis; chorismate biosynthesis; chorismate from D-erythrose 4-phosphate and phosphoenolpyruvate: step 3/7.</text>
</comment>
<dbReference type="UniPathway" id="UPA00053">
    <property type="reaction ID" value="UER00086"/>
</dbReference>
<dbReference type="HOGENOM" id="CLU_090968_2_0_10"/>
<dbReference type="NCBIfam" id="NF003807">
    <property type="entry name" value="PRK05395.1-4"/>
    <property type="match status" value="1"/>
</dbReference>
<dbReference type="EMBL" id="CP000108">
    <property type="protein sequence ID" value="ABB28050.1"/>
    <property type="molecule type" value="Genomic_DNA"/>
</dbReference>
<dbReference type="NCBIfam" id="NF003805">
    <property type="entry name" value="PRK05395.1-2"/>
    <property type="match status" value="1"/>
</dbReference>
<dbReference type="Pfam" id="PF01220">
    <property type="entry name" value="DHquinase_II"/>
    <property type="match status" value="1"/>
</dbReference>
<dbReference type="GO" id="GO:0009423">
    <property type="term" value="P:chorismate biosynthetic process"/>
    <property type="evidence" value="ECO:0007669"/>
    <property type="project" value="UniProtKB-UniRule"/>
</dbReference>
<reference evidence="12" key="1">
    <citation type="submission" date="2005-08" db="EMBL/GenBank/DDBJ databases">
        <title>Complete sequence of Chlorobium chlorochromatii CaD3.</title>
        <authorList>
            <person name="Copeland A."/>
            <person name="Lucas S."/>
            <person name="Lapidus A."/>
            <person name="Barry K."/>
            <person name="Detter J.C."/>
            <person name="Glavina T."/>
            <person name="Hammon N."/>
            <person name="Israni S."/>
            <person name="Pitluck S."/>
            <person name="Bryant D."/>
            <person name="Schmutz J."/>
            <person name="Larimer F."/>
            <person name="Land M."/>
            <person name="Kyrpides N."/>
            <person name="Ivanova N."/>
            <person name="Richardson P."/>
        </authorList>
    </citation>
    <scope>NUCLEOTIDE SEQUENCE [LARGE SCALE GENOMIC DNA]</scope>
    <source>
        <strain evidence="12">CaD3</strain>
    </source>
</reference>
<dbReference type="CDD" id="cd00466">
    <property type="entry name" value="DHQase_II"/>
    <property type="match status" value="1"/>
</dbReference>
<evidence type="ECO:0000256" key="7">
    <source>
        <dbReference type="ARBA" id="ARBA00023239"/>
    </source>
</evidence>
<dbReference type="InterPro" id="IPR036441">
    <property type="entry name" value="DHquinase_II_sf"/>
</dbReference>
<evidence type="ECO:0000256" key="9">
    <source>
        <dbReference type="PIRSR" id="PIRSR001399-1"/>
    </source>
</evidence>
<feature type="binding site" evidence="8 10">
    <location>
        <position position="111"/>
    </location>
    <ligand>
        <name>substrate</name>
    </ligand>
</feature>
<dbReference type="eggNOG" id="COG0757">
    <property type="taxonomic scope" value="Bacteria"/>
</dbReference>
<comment type="subunit">
    <text evidence="5 8">Homododecamer.</text>
</comment>
<dbReference type="NCBIfam" id="NF003806">
    <property type="entry name" value="PRK05395.1-3"/>
    <property type="match status" value="1"/>
</dbReference>
<dbReference type="InterPro" id="IPR001874">
    <property type="entry name" value="DHquinase_II"/>
</dbReference>
<keyword evidence="7 8" id="KW-0456">Lyase</keyword>
<dbReference type="PIRSF" id="PIRSF001399">
    <property type="entry name" value="DHquinase_II"/>
    <property type="match status" value="1"/>
</dbReference>
<evidence type="ECO:0000256" key="10">
    <source>
        <dbReference type="PIRSR" id="PIRSR001399-2"/>
    </source>
</evidence>
<evidence type="ECO:0000256" key="1">
    <source>
        <dbReference type="ARBA" id="ARBA00001864"/>
    </source>
</evidence>
<name>Q3ASH5_CHLCH</name>
<protein>
    <recommendedName>
        <fullName evidence="6 8">3-dehydroquinate dehydratase</fullName>
        <shortName evidence="8">3-dehydroquinase</shortName>
        <ecNumber evidence="6 8">4.2.1.10</ecNumber>
    </recommendedName>
    <alternativeName>
        <fullName evidence="8">Type II DHQase</fullName>
    </alternativeName>
</protein>